<feature type="transmembrane region" description="Helical" evidence="1">
    <location>
        <begin position="180"/>
        <end position="198"/>
    </location>
</feature>
<evidence type="ECO:0000313" key="3">
    <source>
        <dbReference type="Proteomes" id="UP001140293"/>
    </source>
</evidence>
<feature type="transmembrane region" description="Helical" evidence="1">
    <location>
        <begin position="154"/>
        <end position="174"/>
    </location>
</feature>
<dbReference type="AlphaFoldDB" id="A0A9X2Y6L5"/>
<evidence type="ECO:0000313" key="2">
    <source>
        <dbReference type="EMBL" id="MCV7168877.1"/>
    </source>
</evidence>
<proteinExistence type="predicted"/>
<feature type="transmembrane region" description="Helical" evidence="1">
    <location>
        <begin position="276"/>
        <end position="295"/>
    </location>
</feature>
<organism evidence="2 3">
    <name type="scientific">[Mycobacterium] manitobense</name>
    <dbReference type="NCBI Taxonomy" id="190147"/>
    <lineage>
        <taxon>Bacteria</taxon>
        <taxon>Bacillati</taxon>
        <taxon>Actinomycetota</taxon>
        <taxon>Actinomycetes</taxon>
        <taxon>Mycobacteriales</taxon>
        <taxon>Mycobacteriaceae</taxon>
        <taxon>Mycolicibacterium</taxon>
    </lineage>
</organism>
<gene>
    <name evidence="2" type="ORF">H7I41_02945</name>
</gene>
<feature type="transmembrane region" description="Helical" evidence="1">
    <location>
        <begin position="234"/>
        <end position="255"/>
    </location>
</feature>
<reference evidence="2" key="2">
    <citation type="journal article" date="2022" name="BMC Genomics">
        <title>Comparative genome analysis of mycobacteria focusing on tRNA and non-coding RNA.</title>
        <authorList>
            <person name="Behra P.R.K."/>
            <person name="Pettersson B.M.F."/>
            <person name="Ramesh M."/>
            <person name="Das S."/>
            <person name="Dasgupta S."/>
            <person name="Kirsebom L.A."/>
        </authorList>
    </citation>
    <scope>NUCLEOTIDE SEQUENCE</scope>
    <source>
        <strain evidence="2">DSM 44615</strain>
    </source>
</reference>
<protein>
    <submittedName>
        <fullName evidence="2">Uncharacterized protein</fullName>
    </submittedName>
</protein>
<dbReference type="EMBL" id="JACKSJ010000024">
    <property type="protein sequence ID" value="MCV7168877.1"/>
    <property type="molecule type" value="Genomic_DNA"/>
</dbReference>
<feature type="transmembrane region" description="Helical" evidence="1">
    <location>
        <begin position="210"/>
        <end position="228"/>
    </location>
</feature>
<sequence length="512" mass="55480">MTATAPVETETGPRGPAALLARYEDIHPVYRLIIRWTFIAALTVVAFWDSLASLAETSRAGGIGAYVWTVPAAAILVAIGVARRNRTELPIHDRQTDIIVGTMGLVLALLLQGVLLQRYALFFHLLRLDFVAMWLFIVSCCIVLFGLRPVIRFAWVWFMLLLAFSLPYYLAVILFGGGKFAAGAVTLLIAGLGTGIATGRTQRRGAIGSAAAWIVGFGVLFVVGVFFPDAPIQVYQQVPALTAICVVGTVMYLRSRRGAPKRILERSVEPLAAKQVWSGVPLVIVVALVLSFFPLPAVTTTAPISRSTPGFLEPGQPLAAPTGWSTTAVQTYEQVQRLYGDDAVLVRQTMTADVGNIRWDKASRPRTLVVDSIVSERPFAFGVYPGRVLYGLTAARLSTLRPVDLGMGVTGQLLSVVDDDLLVTWNSLQFAWGSDDIAQRVTIFAVDNHEPDAPFPVPSGNLFPTLRTLLTLLFRGNAVLDQRTPTFKDGELLTVFGRALVGAQFAATGAQR</sequence>
<evidence type="ECO:0000256" key="1">
    <source>
        <dbReference type="SAM" id="Phobius"/>
    </source>
</evidence>
<accession>A0A9X2Y6L5</accession>
<reference evidence="2" key="1">
    <citation type="submission" date="2020-07" db="EMBL/GenBank/DDBJ databases">
        <authorList>
            <person name="Pettersson B.M.F."/>
            <person name="Behra P.R.K."/>
            <person name="Ramesh M."/>
            <person name="Das S."/>
            <person name="Dasgupta S."/>
            <person name="Kirsebom L.A."/>
        </authorList>
    </citation>
    <scope>NUCLEOTIDE SEQUENCE</scope>
    <source>
        <strain evidence="2">DSM 44615</strain>
    </source>
</reference>
<keyword evidence="1" id="KW-1133">Transmembrane helix</keyword>
<comment type="caution">
    <text evidence="2">The sequence shown here is derived from an EMBL/GenBank/DDBJ whole genome shotgun (WGS) entry which is preliminary data.</text>
</comment>
<keyword evidence="3" id="KW-1185">Reference proteome</keyword>
<feature type="transmembrane region" description="Helical" evidence="1">
    <location>
        <begin position="63"/>
        <end position="82"/>
    </location>
</feature>
<dbReference type="RefSeq" id="WP_264011070.1">
    <property type="nucleotide sequence ID" value="NZ_JACKSJ010000024.1"/>
</dbReference>
<keyword evidence="1" id="KW-0472">Membrane</keyword>
<name>A0A9X2Y6L5_9MYCO</name>
<feature type="transmembrane region" description="Helical" evidence="1">
    <location>
        <begin position="98"/>
        <end position="116"/>
    </location>
</feature>
<keyword evidence="1" id="KW-0812">Transmembrane</keyword>
<dbReference type="Proteomes" id="UP001140293">
    <property type="component" value="Unassembled WGS sequence"/>
</dbReference>
<feature type="transmembrane region" description="Helical" evidence="1">
    <location>
        <begin position="32"/>
        <end position="51"/>
    </location>
</feature>
<feature type="transmembrane region" description="Helical" evidence="1">
    <location>
        <begin position="128"/>
        <end position="147"/>
    </location>
</feature>